<feature type="transmembrane region" description="Helical" evidence="8">
    <location>
        <begin position="72"/>
        <end position="94"/>
    </location>
</feature>
<evidence type="ECO:0000256" key="2">
    <source>
        <dbReference type="ARBA" id="ARBA00005658"/>
    </source>
</evidence>
<feature type="transmembrane region" description="Helical" evidence="8">
    <location>
        <begin position="34"/>
        <end position="51"/>
    </location>
</feature>
<dbReference type="GO" id="GO:0005886">
    <property type="term" value="C:plasma membrane"/>
    <property type="evidence" value="ECO:0007669"/>
    <property type="project" value="UniProtKB-SubCell"/>
</dbReference>
<gene>
    <name evidence="9" type="ORF">BUZ01_07230</name>
</gene>
<organism evidence="9 10">
    <name type="scientific">Staphylococcus gallinarum</name>
    <dbReference type="NCBI Taxonomy" id="1293"/>
    <lineage>
        <taxon>Bacteria</taxon>
        <taxon>Bacillati</taxon>
        <taxon>Bacillota</taxon>
        <taxon>Bacilli</taxon>
        <taxon>Bacillales</taxon>
        <taxon>Staphylococcaceae</taxon>
        <taxon>Staphylococcus</taxon>
    </lineage>
</organism>
<comment type="subcellular location">
    <subcellularLocation>
        <location evidence="1">Cell membrane</location>
        <topology evidence="1">Multi-pass membrane protein</topology>
    </subcellularLocation>
</comment>
<sequence>MSTIVLVFSFFEKESFSILNSVFNTIVSSFSWGYIWYMVILFAAAMYFSFSKYGKVVLGDPVEKPRFSMFEYASILISTGVGISIMRTGSIQWIDVALNPPAGVKPESTEALLWGNSYSMFIWSPFIFTLFVTSAPAIAYILHVKKSPYLRISEACRSVLGNKITDGIGGIIIDVVFLVSILSAAAVTLGFSTPIITSSVAYIFNIEQSFGLSLVITIIWILLFTLSAYLGIEKGIKKLSTFNMYAAGAFAIFILVLGPGLFIINYFTESFSFIIKHYLDFAIPLHSMKSGNTSFMESNTIFWYAYTAIWGMLGSVFIAKVSKGRTIKEMILTYLLGTTIVSWVTTGVLGGLGVNRFLTGEVPVTDIAKKDIMAVIPQILTSLPLPLLVVIAFIFIGSVFLITTLDSTTYTLASYSSRKNMSQEDPPKSLRIILAIVLAIVTIVLMKIGGLEPLEVLSGVLGIPIIFVQFLTIYAAIKMMHKDKAWKYNIRNKENR</sequence>
<feature type="transmembrane region" description="Helical" evidence="8">
    <location>
        <begin position="432"/>
        <end position="450"/>
    </location>
</feature>
<feature type="transmembrane region" description="Helical" evidence="8">
    <location>
        <begin position="331"/>
        <end position="354"/>
    </location>
</feature>
<dbReference type="Proteomes" id="UP000283576">
    <property type="component" value="Unassembled WGS sequence"/>
</dbReference>
<dbReference type="InterPro" id="IPR000060">
    <property type="entry name" value="BCCT_transptr"/>
</dbReference>
<comment type="similarity">
    <text evidence="2">Belongs to the BCCT transporter (TC 2.A.15) family.</text>
</comment>
<dbReference type="AlphaFoldDB" id="A0A418HPE6"/>
<feature type="transmembrane region" description="Helical" evidence="8">
    <location>
        <begin position="387"/>
        <end position="412"/>
    </location>
</feature>
<feature type="transmembrane region" description="Helical" evidence="8">
    <location>
        <begin position="244"/>
        <end position="267"/>
    </location>
</feature>
<feature type="transmembrane region" description="Helical" evidence="8">
    <location>
        <begin position="120"/>
        <end position="142"/>
    </location>
</feature>
<evidence type="ECO:0000256" key="3">
    <source>
        <dbReference type="ARBA" id="ARBA00022448"/>
    </source>
</evidence>
<feature type="transmembrane region" description="Helical" evidence="8">
    <location>
        <begin position="301"/>
        <end position="319"/>
    </location>
</feature>
<name>A0A418HPE6_STAGA</name>
<accession>A0A418HPE6</accession>
<proteinExistence type="inferred from homology"/>
<evidence type="ECO:0000313" key="10">
    <source>
        <dbReference type="Proteomes" id="UP000283576"/>
    </source>
</evidence>
<comment type="caution">
    <text evidence="9">The sequence shown here is derived from an EMBL/GenBank/DDBJ whole genome shotgun (WGS) entry which is preliminary data.</text>
</comment>
<evidence type="ECO:0000256" key="7">
    <source>
        <dbReference type="ARBA" id="ARBA00023136"/>
    </source>
</evidence>
<evidence type="ECO:0000256" key="6">
    <source>
        <dbReference type="ARBA" id="ARBA00022989"/>
    </source>
</evidence>
<keyword evidence="6 8" id="KW-1133">Transmembrane helix</keyword>
<evidence type="ECO:0000313" key="9">
    <source>
        <dbReference type="EMBL" id="RIL42944.1"/>
    </source>
</evidence>
<keyword evidence="5 8" id="KW-0812">Transmembrane</keyword>
<evidence type="ECO:0000256" key="1">
    <source>
        <dbReference type="ARBA" id="ARBA00004651"/>
    </source>
</evidence>
<evidence type="ECO:0000256" key="5">
    <source>
        <dbReference type="ARBA" id="ARBA00022692"/>
    </source>
</evidence>
<dbReference type="EMBL" id="QXRZ01000004">
    <property type="protein sequence ID" value="RIL42944.1"/>
    <property type="molecule type" value="Genomic_DNA"/>
</dbReference>
<keyword evidence="3" id="KW-0813">Transport</keyword>
<feature type="transmembrane region" description="Helical" evidence="8">
    <location>
        <begin position="210"/>
        <end position="232"/>
    </location>
</feature>
<dbReference type="GO" id="GO:0022857">
    <property type="term" value="F:transmembrane transporter activity"/>
    <property type="evidence" value="ECO:0007669"/>
    <property type="project" value="InterPro"/>
</dbReference>
<keyword evidence="4" id="KW-1003">Cell membrane</keyword>
<keyword evidence="7 8" id="KW-0472">Membrane</keyword>
<evidence type="ECO:0000256" key="4">
    <source>
        <dbReference type="ARBA" id="ARBA00022475"/>
    </source>
</evidence>
<protein>
    <submittedName>
        <fullName evidence="9">Choline transporter</fullName>
    </submittedName>
</protein>
<dbReference type="PANTHER" id="PTHR30047:SF7">
    <property type="entry name" value="HIGH-AFFINITY CHOLINE TRANSPORT PROTEIN"/>
    <property type="match status" value="1"/>
</dbReference>
<dbReference type="Pfam" id="PF02028">
    <property type="entry name" value="BCCT"/>
    <property type="match status" value="1"/>
</dbReference>
<reference evidence="9 10" key="1">
    <citation type="journal article" date="2016" name="Front. Microbiol.">
        <title>Comprehensive Phylogenetic Analysis of Bovine Non-aureus Staphylococci Species Based on Whole-Genome Sequencing.</title>
        <authorList>
            <person name="Naushad S."/>
            <person name="Barkema H.W."/>
            <person name="Luby C."/>
            <person name="Condas L.A."/>
            <person name="Nobrega D.B."/>
            <person name="Carson D.A."/>
            <person name="De Buck J."/>
        </authorList>
    </citation>
    <scope>NUCLEOTIDE SEQUENCE [LARGE SCALE GENOMIC DNA]</scope>
    <source>
        <strain evidence="9 10">SNUC 1388</strain>
    </source>
</reference>
<feature type="transmembrane region" description="Helical" evidence="8">
    <location>
        <begin position="456"/>
        <end position="477"/>
    </location>
</feature>
<evidence type="ECO:0000256" key="8">
    <source>
        <dbReference type="SAM" id="Phobius"/>
    </source>
</evidence>
<dbReference type="PANTHER" id="PTHR30047">
    <property type="entry name" value="HIGH-AFFINITY CHOLINE TRANSPORT PROTEIN-RELATED"/>
    <property type="match status" value="1"/>
</dbReference>
<feature type="transmembrane region" description="Helical" evidence="8">
    <location>
        <begin position="171"/>
        <end position="204"/>
    </location>
</feature>